<reference evidence="18" key="1">
    <citation type="journal article" date="2016" name="Nat. Commun.">
        <title>Genome analysis of three Pneumocystis species reveals adaptation mechanisms to life exclusively in mammalian hosts.</title>
        <authorList>
            <person name="Ma L."/>
            <person name="Chen Z."/>
            <person name="Huang D.W."/>
            <person name="Kutty G."/>
            <person name="Ishihara M."/>
            <person name="Wang H."/>
            <person name="Abouelleil A."/>
            <person name="Bishop L."/>
            <person name="Davey E."/>
            <person name="Deng R."/>
            <person name="Deng X."/>
            <person name="Fan L."/>
            <person name="Fantoni G."/>
            <person name="Fitzgerald M."/>
            <person name="Gogineni E."/>
            <person name="Goldberg J.M."/>
            <person name="Handley G."/>
            <person name="Hu X."/>
            <person name="Huber C."/>
            <person name="Jiao X."/>
            <person name="Jones K."/>
            <person name="Levin J.Z."/>
            <person name="Liu Y."/>
            <person name="Macdonald P."/>
            <person name="Melnikov A."/>
            <person name="Raley C."/>
            <person name="Sassi M."/>
            <person name="Sherman B.T."/>
            <person name="Song X."/>
            <person name="Sykes S."/>
            <person name="Tran B."/>
            <person name="Walsh L."/>
            <person name="Xia Y."/>
            <person name="Yang J."/>
            <person name="Young S."/>
            <person name="Zeng Q."/>
            <person name="Zheng X."/>
            <person name="Stephens R."/>
            <person name="Nusbaum C."/>
            <person name="Birren B.W."/>
            <person name="Azadi P."/>
            <person name="Lempicki R.A."/>
            <person name="Cuomo C.A."/>
            <person name="Kovacs J.A."/>
        </authorList>
    </citation>
    <scope>NUCLEOTIDE SEQUENCE [LARGE SCALE GENOMIC DNA]</scope>
    <source>
        <strain evidence="18">B80</strain>
    </source>
</reference>
<name>A0A0W4ZR23_PNEC8</name>
<accession>A0A0W4ZR23</accession>
<evidence type="ECO:0000256" key="6">
    <source>
        <dbReference type="ARBA" id="ARBA00022692"/>
    </source>
</evidence>
<comment type="caution">
    <text evidence="17">The sequence shown here is derived from an EMBL/GenBank/DDBJ whole genome shotgun (WGS) entry which is preliminary data.</text>
</comment>
<comment type="similarity">
    <text evidence="4">Belongs to the ATG27 family.</text>
</comment>
<keyword evidence="7 15" id="KW-0732">Signal</keyword>
<evidence type="ECO:0000313" key="17">
    <source>
        <dbReference type="EMBL" id="KTW30817.1"/>
    </source>
</evidence>
<keyword evidence="9" id="KW-0072">Autophagy</keyword>
<protein>
    <recommendedName>
        <fullName evidence="5">Autophagy-related protein 27</fullName>
    </recommendedName>
</protein>
<evidence type="ECO:0000256" key="4">
    <source>
        <dbReference type="ARBA" id="ARBA00005363"/>
    </source>
</evidence>
<dbReference type="SUPFAM" id="SSF50911">
    <property type="entry name" value="Mannose 6-phosphate receptor domain"/>
    <property type="match status" value="1"/>
</dbReference>
<evidence type="ECO:0000256" key="10">
    <source>
        <dbReference type="ARBA" id="ARBA00023034"/>
    </source>
</evidence>
<organism evidence="17 18">
    <name type="scientific">Pneumocystis carinii (strain B80)</name>
    <name type="common">Rat pneumocystis pneumonia agent</name>
    <name type="synonym">Pneumocystis carinii f. sp. carinii</name>
    <dbReference type="NCBI Taxonomy" id="1408658"/>
    <lineage>
        <taxon>Eukaryota</taxon>
        <taxon>Fungi</taxon>
        <taxon>Dikarya</taxon>
        <taxon>Ascomycota</taxon>
        <taxon>Taphrinomycotina</taxon>
        <taxon>Pneumocystomycetes</taxon>
        <taxon>Pneumocystaceae</taxon>
        <taxon>Pneumocystis</taxon>
    </lineage>
</organism>
<evidence type="ECO:0000256" key="5">
    <source>
        <dbReference type="ARBA" id="ARBA00013776"/>
    </source>
</evidence>
<dbReference type="InterPro" id="IPR044865">
    <property type="entry name" value="MRH_dom"/>
</dbReference>
<feature type="domain" description="MRH" evidence="16">
    <location>
        <begin position="21"/>
        <end position="168"/>
    </location>
</feature>
<evidence type="ECO:0000313" key="18">
    <source>
        <dbReference type="Proteomes" id="UP000054454"/>
    </source>
</evidence>
<sequence>MNVLALILLISKFYMNVYGLFECSFNLDGFWFNLKALDYIYYVTNIYTLDTEKINMTWSISLCKGMNSEVFGGEGNCKKESRICGVKRVISGEKERIEEVKGLYFDIDDKYLTDNGFEVMFHNNRARKSNLSAIINFICDEKEHDPKLIAYKYSMVWLEWKTKSACKDINYVKKKNGTYGFFEFDLFSYIEMIKNMKYFIKDFALRVIVYIRNMGGPYREGYTAI</sequence>
<dbReference type="EMBL" id="LFVZ01000002">
    <property type="protein sequence ID" value="KTW30817.1"/>
    <property type="molecule type" value="Genomic_DNA"/>
</dbReference>
<keyword evidence="12" id="KW-0472">Membrane</keyword>
<gene>
    <name evidence="17" type="ORF">T552_00529</name>
</gene>
<keyword evidence="13" id="KW-1015">Disulfide bond</keyword>
<dbReference type="Proteomes" id="UP000054454">
    <property type="component" value="Unassembled WGS sequence"/>
</dbReference>
<evidence type="ECO:0000256" key="14">
    <source>
        <dbReference type="ARBA" id="ARBA00023329"/>
    </source>
</evidence>
<dbReference type="VEuPathDB" id="FungiDB:T552_00529"/>
<dbReference type="GeneID" id="28935346"/>
<feature type="chain" id="PRO_5006933891" description="Autophagy-related protein 27" evidence="15">
    <location>
        <begin position="20"/>
        <end position="225"/>
    </location>
</feature>
<dbReference type="GO" id="GO:0006914">
    <property type="term" value="P:autophagy"/>
    <property type="evidence" value="ECO:0007669"/>
    <property type="project" value="UniProtKB-KW"/>
</dbReference>
<evidence type="ECO:0000256" key="8">
    <source>
        <dbReference type="ARBA" id="ARBA00022989"/>
    </source>
</evidence>
<dbReference type="Pfam" id="PF09451">
    <property type="entry name" value="ATG27"/>
    <property type="match status" value="1"/>
</dbReference>
<dbReference type="PROSITE" id="PS51914">
    <property type="entry name" value="MRH"/>
    <property type="match status" value="1"/>
</dbReference>
<keyword evidence="6" id="KW-0812">Transmembrane</keyword>
<evidence type="ECO:0000256" key="13">
    <source>
        <dbReference type="ARBA" id="ARBA00023157"/>
    </source>
</evidence>
<dbReference type="OrthoDB" id="29460at2759"/>
<evidence type="ECO:0000256" key="12">
    <source>
        <dbReference type="ARBA" id="ARBA00023136"/>
    </source>
</evidence>
<feature type="signal peptide" evidence="15">
    <location>
        <begin position="1"/>
        <end position="19"/>
    </location>
</feature>
<dbReference type="AlphaFoldDB" id="A0A0W4ZR23"/>
<dbReference type="GO" id="GO:0030659">
    <property type="term" value="C:cytoplasmic vesicle membrane"/>
    <property type="evidence" value="ECO:0007669"/>
    <property type="project" value="UniProtKB-SubCell"/>
</dbReference>
<dbReference type="Gene3D" id="2.70.130.10">
    <property type="entry name" value="Mannose-6-phosphate receptor binding domain"/>
    <property type="match status" value="1"/>
</dbReference>
<evidence type="ECO:0000256" key="2">
    <source>
        <dbReference type="ARBA" id="ARBA00004358"/>
    </source>
</evidence>
<evidence type="ECO:0000256" key="11">
    <source>
        <dbReference type="ARBA" id="ARBA00023128"/>
    </source>
</evidence>
<evidence type="ECO:0000256" key="1">
    <source>
        <dbReference type="ARBA" id="ARBA00004304"/>
    </source>
</evidence>
<keyword evidence="11" id="KW-0496">Mitochondrion</keyword>
<dbReference type="GO" id="GO:0000139">
    <property type="term" value="C:Golgi membrane"/>
    <property type="evidence" value="ECO:0007669"/>
    <property type="project" value="UniProtKB-SubCell"/>
</dbReference>
<dbReference type="RefSeq" id="XP_018227413.1">
    <property type="nucleotide sequence ID" value="XM_018369144.1"/>
</dbReference>
<keyword evidence="8" id="KW-1133">Transmembrane helix</keyword>
<evidence type="ECO:0000256" key="15">
    <source>
        <dbReference type="SAM" id="SignalP"/>
    </source>
</evidence>
<evidence type="ECO:0000256" key="7">
    <source>
        <dbReference type="ARBA" id="ARBA00022729"/>
    </source>
</evidence>
<dbReference type="InterPro" id="IPR009011">
    <property type="entry name" value="Man6P_isomerase_rcpt-bd_dom_sf"/>
</dbReference>
<keyword evidence="14" id="KW-0968">Cytoplasmic vesicle</keyword>
<evidence type="ECO:0000256" key="3">
    <source>
        <dbReference type="ARBA" id="ARBA00004614"/>
    </source>
</evidence>
<proteinExistence type="inferred from homology"/>
<comment type="subcellular location">
    <subcellularLocation>
        <location evidence="2">Cytoplasmic vesicle membrane</location>
        <topology evidence="2">Single-pass type I membrane protein</topology>
    </subcellularLocation>
    <subcellularLocation>
        <location evidence="3">Golgi apparatus membrane</location>
        <topology evidence="3">Single-pass type I membrane protein</topology>
    </subcellularLocation>
    <subcellularLocation>
        <location evidence="1">Mitochondrion membrane</location>
        <topology evidence="1">Single-pass membrane protein</topology>
    </subcellularLocation>
</comment>
<keyword evidence="10" id="KW-0333">Golgi apparatus</keyword>
<dbReference type="InterPro" id="IPR018939">
    <property type="entry name" value="Autophagy-rel_prot_27"/>
</dbReference>
<evidence type="ECO:0000256" key="9">
    <source>
        <dbReference type="ARBA" id="ARBA00023006"/>
    </source>
</evidence>
<keyword evidence="18" id="KW-1185">Reference proteome</keyword>
<dbReference type="GO" id="GO:0031966">
    <property type="term" value="C:mitochondrial membrane"/>
    <property type="evidence" value="ECO:0007669"/>
    <property type="project" value="UniProtKB-SubCell"/>
</dbReference>
<evidence type="ECO:0000259" key="16">
    <source>
        <dbReference type="PROSITE" id="PS51914"/>
    </source>
</evidence>